<dbReference type="Pfam" id="PF00593">
    <property type="entry name" value="TonB_dep_Rec_b-barrel"/>
    <property type="match status" value="1"/>
</dbReference>
<dbReference type="PANTHER" id="PTHR40980:SF3">
    <property type="entry name" value="TONB-DEPENDENT RECEPTOR-LIKE BETA-BARREL DOMAIN-CONTAINING PROTEIN"/>
    <property type="match status" value="1"/>
</dbReference>
<evidence type="ECO:0000256" key="2">
    <source>
        <dbReference type="ARBA" id="ARBA00023136"/>
    </source>
</evidence>
<comment type="subcellular location">
    <subcellularLocation>
        <location evidence="1 4">Cell outer membrane</location>
    </subcellularLocation>
</comment>
<evidence type="ECO:0000259" key="8">
    <source>
        <dbReference type="Pfam" id="PF07715"/>
    </source>
</evidence>
<dbReference type="EMBL" id="JAELXS010000015">
    <property type="protein sequence ID" value="MBJ6123538.1"/>
    <property type="molecule type" value="Genomic_DNA"/>
</dbReference>
<dbReference type="RefSeq" id="WP_199041158.1">
    <property type="nucleotide sequence ID" value="NZ_JAELXS010000015.1"/>
</dbReference>
<evidence type="ECO:0000256" key="4">
    <source>
        <dbReference type="RuleBase" id="RU003357"/>
    </source>
</evidence>
<feature type="domain" description="TonB-dependent receptor-like beta-barrel" evidence="7">
    <location>
        <begin position="440"/>
        <end position="961"/>
    </location>
</feature>
<dbReference type="Gene3D" id="2.170.130.10">
    <property type="entry name" value="TonB-dependent receptor, plug domain"/>
    <property type="match status" value="1"/>
</dbReference>
<dbReference type="InterPro" id="IPR000531">
    <property type="entry name" value="Beta-barrel_TonB"/>
</dbReference>
<evidence type="ECO:0000313" key="9">
    <source>
        <dbReference type="EMBL" id="MBJ6123538.1"/>
    </source>
</evidence>
<dbReference type="InterPro" id="IPR010104">
    <property type="entry name" value="TonB_rcpt_bac"/>
</dbReference>
<feature type="signal peptide" evidence="6">
    <location>
        <begin position="1"/>
        <end position="22"/>
    </location>
</feature>
<dbReference type="Pfam" id="PF07715">
    <property type="entry name" value="Plug"/>
    <property type="match status" value="1"/>
</dbReference>
<feature type="domain" description="TonB-dependent receptor plug" evidence="8">
    <location>
        <begin position="101"/>
        <end position="193"/>
    </location>
</feature>
<reference evidence="10" key="1">
    <citation type="submission" date="2020-12" db="EMBL/GenBank/DDBJ databases">
        <title>Hymenobacter sp.</title>
        <authorList>
            <person name="Kim M.K."/>
        </authorList>
    </citation>
    <scope>NUCLEOTIDE SEQUENCE [LARGE SCALE GENOMIC DNA]</scope>
    <source>
        <strain evidence="10">BT553</strain>
    </source>
</reference>
<sequence length="997" mass="109030">MTRFALLVSVAPFALMAVPAQSQTTTAQKDATAAATDVPIEAQAPVAQEAAVQAAKGRSPGTEATENLPAATEPAADDVDPRDIVVTGYRASLGTAQAIKRNSDAILDAIVAQDIGKLPDNTAAESLARVTGIQVVRSSDEVSQVIVRGLPDVATTFNGRDIFTAELRRSQLQDFPAGALAGLEVYKSGTADLLEPGLAGLINVRSRRPFDFAEKFVVAGGIRGTYNDQNKKYDPLGNILVSARADTAIGEVGVLVNASYAQTQYRNAVRWASGFVPSDLGQTTVSPASVGRAFRIPERVGVYNDSGKRWRPAVNASVQWKPASNLEVYYDFLYQGYRGRGANDLFEASLLNNNAALSNVVLREDKPDQVQTLTKTGGERGQAYRSTNVNNTNTYQTAGGIKWDTGRAHLSTDLAYTRSQYDSNEYSFDMSQATAPTMDVNFFINGGSAFDLPGYDRENPANYRWRGYYESIYLVKGAGWQWRGDLDLDTEISLLPKFQFGFRWTDRDASLERGNRYAYTEPLNIPLANTPAGELQLTQDAFRGTQGWTSWLMPTRDGIEGNAVALRQFSLQQLQRRLALDPTNGGLIADIARFSTPTVQLDPRAAFLAKEKTYAFYGQTKYEFDIGSFRIDGLIGARVVNTVGRYSGLGATPVLVNGIVQVDANGTPITADQQVSTKANYINILPNASLRIRPTDKLQIRFGFTKTVTKPDFGALNPAVFLTPNVSPLPGTIITNPDGTTTVVSQPLNDPRFAANLQGRPNYFGNGGNPNLVPLRSKNYDATIEYYFSQNSSISAAVFYRDLFGFLSSYTQRFRDPVYGLIEVNANANAGAGKIKGIEVGGQTFFDFLPGLFSGFGVQANATYLEGKQRFPASLTSSGTVPPFVGIPNLSKWSYNAALFYEKGTVSTRLSYNGRSRYLTSNNVINGVYFGEGVERITRLDFSFNYTPIKQITLTFDAANLLAQPFRNYAQYAADRSYPRDVRDEGRYYGLGARFRF</sequence>
<keyword evidence="2 4" id="KW-0472">Membrane</keyword>
<evidence type="ECO:0000256" key="3">
    <source>
        <dbReference type="ARBA" id="ARBA00023237"/>
    </source>
</evidence>
<dbReference type="Proteomes" id="UP000640426">
    <property type="component" value="Unassembled WGS sequence"/>
</dbReference>
<keyword evidence="4" id="KW-0798">TonB box</keyword>
<evidence type="ECO:0000313" key="10">
    <source>
        <dbReference type="Proteomes" id="UP000640426"/>
    </source>
</evidence>
<proteinExistence type="inferred from homology"/>
<evidence type="ECO:0000256" key="6">
    <source>
        <dbReference type="SAM" id="SignalP"/>
    </source>
</evidence>
<dbReference type="NCBIfam" id="TIGR01782">
    <property type="entry name" value="TonB-Xanth-Caul"/>
    <property type="match status" value="1"/>
</dbReference>
<feature type="chain" id="PRO_5045991191" evidence="6">
    <location>
        <begin position="23"/>
        <end position="997"/>
    </location>
</feature>
<comment type="similarity">
    <text evidence="4">Belongs to the TonB-dependent receptor family.</text>
</comment>
<dbReference type="InterPro" id="IPR037066">
    <property type="entry name" value="Plug_dom_sf"/>
</dbReference>
<accession>A0ABS0XU14</accession>
<evidence type="ECO:0000259" key="7">
    <source>
        <dbReference type="Pfam" id="PF00593"/>
    </source>
</evidence>
<keyword evidence="3" id="KW-0998">Cell outer membrane</keyword>
<dbReference type="PANTHER" id="PTHR40980">
    <property type="entry name" value="PLUG DOMAIN-CONTAINING PROTEIN"/>
    <property type="match status" value="1"/>
</dbReference>
<comment type="caution">
    <text evidence="9">The sequence shown here is derived from an EMBL/GenBank/DDBJ whole genome shotgun (WGS) entry which is preliminary data.</text>
</comment>
<dbReference type="InterPro" id="IPR012910">
    <property type="entry name" value="Plug_dom"/>
</dbReference>
<keyword evidence="9" id="KW-0675">Receptor</keyword>
<name>A0ABS0XU14_9SPHN</name>
<keyword evidence="6" id="KW-0732">Signal</keyword>
<protein>
    <submittedName>
        <fullName evidence="9">TonB-dependent receptor</fullName>
    </submittedName>
</protein>
<dbReference type="Gene3D" id="2.40.170.20">
    <property type="entry name" value="TonB-dependent receptor, beta-barrel domain"/>
    <property type="match status" value="1"/>
</dbReference>
<dbReference type="SUPFAM" id="SSF56935">
    <property type="entry name" value="Porins"/>
    <property type="match status" value="1"/>
</dbReference>
<dbReference type="InterPro" id="IPR036942">
    <property type="entry name" value="Beta-barrel_TonB_sf"/>
</dbReference>
<evidence type="ECO:0000256" key="1">
    <source>
        <dbReference type="ARBA" id="ARBA00004442"/>
    </source>
</evidence>
<gene>
    <name evidence="9" type="ORF">JAO74_17285</name>
</gene>
<feature type="region of interest" description="Disordered" evidence="5">
    <location>
        <begin position="53"/>
        <end position="79"/>
    </location>
</feature>
<keyword evidence="10" id="KW-1185">Reference proteome</keyword>
<evidence type="ECO:0000256" key="5">
    <source>
        <dbReference type="SAM" id="MobiDB-lite"/>
    </source>
</evidence>
<organism evidence="9 10">
    <name type="scientific">Sphingomonas mollis</name>
    <dbReference type="NCBI Taxonomy" id="2795726"/>
    <lineage>
        <taxon>Bacteria</taxon>
        <taxon>Pseudomonadati</taxon>
        <taxon>Pseudomonadota</taxon>
        <taxon>Alphaproteobacteria</taxon>
        <taxon>Sphingomonadales</taxon>
        <taxon>Sphingomonadaceae</taxon>
        <taxon>Sphingomonas</taxon>
    </lineage>
</organism>